<name>A0A8X6M345_TRICU</name>
<dbReference type="AlphaFoldDB" id="A0A8X6M345"/>
<gene>
    <name evidence="2" type="ORF">TNCT_352891</name>
</gene>
<evidence type="ECO:0000313" key="2">
    <source>
        <dbReference type="EMBL" id="GFR30232.1"/>
    </source>
</evidence>
<keyword evidence="1" id="KW-0812">Transmembrane</keyword>
<keyword evidence="3" id="KW-1185">Reference proteome</keyword>
<organism evidence="2 3">
    <name type="scientific">Trichonephila clavata</name>
    <name type="common">Joro spider</name>
    <name type="synonym">Nephila clavata</name>
    <dbReference type="NCBI Taxonomy" id="2740835"/>
    <lineage>
        <taxon>Eukaryota</taxon>
        <taxon>Metazoa</taxon>
        <taxon>Ecdysozoa</taxon>
        <taxon>Arthropoda</taxon>
        <taxon>Chelicerata</taxon>
        <taxon>Arachnida</taxon>
        <taxon>Araneae</taxon>
        <taxon>Araneomorphae</taxon>
        <taxon>Entelegynae</taxon>
        <taxon>Araneoidea</taxon>
        <taxon>Nephilidae</taxon>
        <taxon>Trichonephila</taxon>
    </lineage>
</organism>
<comment type="caution">
    <text evidence="2">The sequence shown here is derived from an EMBL/GenBank/DDBJ whole genome shotgun (WGS) entry which is preliminary data.</text>
</comment>
<accession>A0A8X6M345</accession>
<keyword evidence="1" id="KW-1133">Transmembrane helix</keyword>
<reference evidence="2" key="1">
    <citation type="submission" date="2020-07" db="EMBL/GenBank/DDBJ databases">
        <title>Multicomponent nature underlies the extraordinary mechanical properties of spider dragline silk.</title>
        <authorList>
            <person name="Kono N."/>
            <person name="Nakamura H."/>
            <person name="Mori M."/>
            <person name="Yoshida Y."/>
            <person name="Ohtoshi R."/>
            <person name="Malay A.D."/>
            <person name="Moran D.A.P."/>
            <person name="Tomita M."/>
            <person name="Numata K."/>
            <person name="Arakawa K."/>
        </authorList>
    </citation>
    <scope>NUCLEOTIDE SEQUENCE</scope>
</reference>
<evidence type="ECO:0000256" key="1">
    <source>
        <dbReference type="SAM" id="Phobius"/>
    </source>
</evidence>
<keyword evidence="1" id="KW-0472">Membrane</keyword>
<sequence>MYEMVKTHPVSSSERIHDETEFEHTRTQEYLNFEQAPPFYKRRREIILRGLLFKLFLFVRISLLWTSSPSDFKRKNDSLHLVRAVERNGGVLPKYVLPLLVVSASGRINDTHMRFSKP</sequence>
<proteinExistence type="predicted"/>
<feature type="transmembrane region" description="Helical" evidence="1">
    <location>
        <begin position="46"/>
        <end position="65"/>
    </location>
</feature>
<dbReference type="Proteomes" id="UP000887116">
    <property type="component" value="Unassembled WGS sequence"/>
</dbReference>
<dbReference type="EMBL" id="BMAO01009341">
    <property type="protein sequence ID" value="GFR30232.1"/>
    <property type="molecule type" value="Genomic_DNA"/>
</dbReference>
<protein>
    <submittedName>
        <fullName evidence="2">Uncharacterized protein</fullName>
    </submittedName>
</protein>
<evidence type="ECO:0000313" key="3">
    <source>
        <dbReference type="Proteomes" id="UP000887116"/>
    </source>
</evidence>